<dbReference type="InterPro" id="IPR044527">
    <property type="entry name" value="NrtA/CpmA_ABC-bd_dom"/>
</dbReference>
<keyword evidence="8" id="KW-1185">Reference proteome</keyword>
<evidence type="ECO:0000256" key="3">
    <source>
        <dbReference type="ARBA" id="ARBA00022475"/>
    </source>
</evidence>
<feature type="signal peptide" evidence="6">
    <location>
        <begin position="1"/>
        <end position="20"/>
    </location>
</feature>
<keyword evidence="4" id="KW-0997">Cell inner membrane</keyword>
<evidence type="ECO:0000256" key="1">
    <source>
        <dbReference type="ARBA" id="ARBA00004308"/>
    </source>
</evidence>
<evidence type="ECO:0000313" key="8">
    <source>
        <dbReference type="Proteomes" id="UP001521181"/>
    </source>
</evidence>
<keyword evidence="2" id="KW-0813">Transport</keyword>
<name>A0ABS8Z312_9RHOB</name>
<sequence>MKRFASLLLTTTLLSTPAWAFDVEKDELTLGFIKLTDMAPLAIAKEKGFFEDEGLYVTLEAQSNWKVLLDRVISGELDGAHMLAGQPIAATIGYGTQGDVITPFSMDLNGNGITVSNEIWEMMKPYVEMGADGKPVHPISAAALKPVIEKFRAEGKPFNMGMVFPVSTHNYELRYWLAAGGINPGLYSPEDVSGQIGAHALLSVTPPPQMPATLEAGTIYGYSVGEPWNQAAVFKGIGVPVVTDYEIWKNNPEKVFGITAKFNDENPETVKALTRALIRAAEWLDAGGNANRTEAVEILSRPEYVGADAEVIANSMTGTFEYEKGDKRDVPDFNVFFRYNATFPYYSDAVWYLTQMRRWGQIAEAKPDAWYDEAAKKVYRPDIYQEAAQSLIDDGIIPADQFDFDEDGYREPTPAADIIDGVAYDGKAPNAYLDSLTIGLKGAETVEGGEVVSN</sequence>
<evidence type="ECO:0000256" key="5">
    <source>
        <dbReference type="ARBA" id="ARBA00023136"/>
    </source>
</evidence>
<evidence type="ECO:0000256" key="2">
    <source>
        <dbReference type="ARBA" id="ARBA00022448"/>
    </source>
</evidence>
<dbReference type="PANTHER" id="PTHR30024:SF43">
    <property type="entry name" value="BLL4572 PROTEIN"/>
    <property type="match status" value="1"/>
</dbReference>
<dbReference type="Pfam" id="PF13379">
    <property type="entry name" value="NMT1_2"/>
    <property type="match status" value="1"/>
</dbReference>
<keyword evidence="6" id="KW-0732">Signal</keyword>
<dbReference type="Gene3D" id="3.40.190.10">
    <property type="entry name" value="Periplasmic binding protein-like II"/>
    <property type="match status" value="2"/>
</dbReference>
<keyword evidence="5" id="KW-0472">Membrane</keyword>
<evidence type="ECO:0000256" key="4">
    <source>
        <dbReference type="ARBA" id="ARBA00022519"/>
    </source>
</evidence>
<dbReference type="Proteomes" id="UP001521181">
    <property type="component" value="Unassembled WGS sequence"/>
</dbReference>
<comment type="subcellular location">
    <subcellularLocation>
        <location evidence="1">Endomembrane system</location>
    </subcellularLocation>
</comment>
<accession>A0ABS8Z312</accession>
<dbReference type="EMBL" id="JAJUOS010000016">
    <property type="protein sequence ID" value="MCE5975056.1"/>
    <property type="molecule type" value="Genomic_DNA"/>
</dbReference>
<feature type="chain" id="PRO_5046859893" evidence="6">
    <location>
        <begin position="21"/>
        <end position="454"/>
    </location>
</feature>
<protein>
    <submittedName>
        <fullName evidence="7">ABC transporter substrate-binding protein</fullName>
    </submittedName>
</protein>
<dbReference type="CDD" id="cd13553">
    <property type="entry name" value="PBP2_NrtA_CpmA_like"/>
    <property type="match status" value="1"/>
</dbReference>
<evidence type="ECO:0000256" key="6">
    <source>
        <dbReference type="SAM" id="SignalP"/>
    </source>
</evidence>
<keyword evidence="3" id="KW-1003">Cell membrane</keyword>
<gene>
    <name evidence="7" type="ORF">LZA78_16380</name>
</gene>
<comment type="caution">
    <text evidence="7">The sequence shown here is derived from an EMBL/GenBank/DDBJ whole genome shotgun (WGS) entry which is preliminary data.</text>
</comment>
<reference evidence="7 8" key="1">
    <citation type="submission" date="2021-12" db="EMBL/GenBank/DDBJ databases">
        <title>Sinirhodobacter sp. WL0062 is a bacterium isolated from seawater.</title>
        <authorList>
            <person name="Wang L."/>
            <person name="He W."/>
            <person name="Zhang D.-F."/>
        </authorList>
    </citation>
    <scope>NUCLEOTIDE SEQUENCE [LARGE SCALE GENOMIC DNA]</scope>
    <source>
        <strain evidence="7 8">WL0062</strain>
    </source>
</reference>
<proteinExistence type="predicted"/>
<dbReference type="RefSeq" id="WP_233677990.1">
    <property type="nucleotide sequence ID" value="NZ_JAJUOS010000016.1"/>
</dbReference>
<organism evidence="7 8">
    <name type="scientific">Rhodobacter flavimaris</name>
    <dbReference type="NCBI Taxonomy" id="2907145"/>
    <lineage>
        <taxon>Bacteria</taxon>
        <taxon>Pseudomonadati</taxon>
        <taxon>Pseudomonadota</taxon>
        <taxon>Alphaproteobacteria</taxon>
        <taxon>Rhodobacterales</taxon>
        <taxon>Rhodobacter group</taxon>
        <taxon>Rhodobacter</taxon>
    </lineage>
</organism>
<evidence type="ECO:0000313" key="7">
    <source>
        <dbReference type="EMBL" id="MCE5975056.1"/>
    </source>
</evidence>
<dbReference type="SUPFAM" id="SSF53850">
    <property type="entry name" value="Periplasmic binding protein-like II"/>
    <property type="match status" value="1"/>
</dbReference>
<dbReference type="PANTHER" id="PTHR30024">
    <property type="entry name" value="ALIPHATIC SULFONATES-BINDING PROTEIN-RELATED"/>
    <property type="match status" value="1"/>
</dbReference>